<name>A0A315ZTI5_9FIRM</name>
<dbReference type="GO" id="GO:0047632">
    <property type="term" value="F:agmatine deiminase activity"/>
    <property type="evidence" value="ECO:0007669"/>
    <property type="project" value="UniProtKB-UniRule"/>
</dbReference>
<accession>A0A315ZTI5</accession>
<protein>
    <recommendedName>
        <fullName evidence="2">Putative agmatine deiminase</fullName>
        <ecNumber evidence="2">3.5.3.12</ecNumber>
    </recommendedName>
    <alternativeName>
        <fullName evidence="2">Agmatine iminohydrolase</fullName>
    </alternativeName>
</protein>
<sequence>MKILDSLPKKDGYHMPAEFAPHAGTLVIWPVRPGSWGKDPAEAQEAFCRMIHEISKGEKVYVLADNEHIEEARSAVEKTKGGKPGQEIVLLTIDSDDAWARDVCPTFLTDGLHVRGVNWKFNAWGGEEDGLYASWEKDNVVAEKVCAALDCSCYDAGDFVLEGGSIHSDGEGTVLVTESCMLSSGRNPGLSKEQIEQKLKDYLGAEKVLWLPRGISRDETNEHVDNVCAFTAPGEVVLAWTDNSEDEQYELSKACLNYLEAQEDAKGRKLVVHKLPIPEVPVCVRKEDVDKYEFEIGEDIREAGERLAASYVNFYFTNDSVIVPQFGGENKESDRRALDILRRICPGRKITGIDSRIILLGGGNIHCITQQIPKGEMQ</sequence>
<dbReference type="OrthoDB" id="9808013at2"/>
<evidence type="ECO:0000313" key="4">
    <source>
        <dbReference type="Proteomes" id="UP000254051"/>
    </source>
</evidence>
<dbReference type="SUPFAM" id="SSF55909">
    <property type="entry name" value="Pentein"/>
    <property type="match status" value="1"/>
</dbReference>
<dbReference type="PANTHER" id="PTHR31377">
    <property type="entry name" value="AGMATINE DEIMINASE-RELATED"/>
    <property type="match status" value="1"/>
</dbReference>
<dbReference type="EC" id="3.5.3.12" evidence="2"/>
<evidence type="ECO:0000256" key="2">
    <source>
        <dbReference type="HAMAP-Rule" id="MF_01841"/>
    </source>
</evidence>
<proteinExistence type="inferred from homology"/>
<dbReference type="Gene3D" id="3.75.10.10">
    <property type="entry name" value="L-arginine/glycine Amidinotransferase, Chain A"/>
    <property type="match status" value="1"/>
</dbReference>
<dbReference type="HAMAP" id="MF_01841">
    <property type="entry name" value="Agmatine_deimin"/>
    <property type="match status" value="1"/>
</dbReference>
<feature type="active site" description="Amidino-cysteine intermediate" evidence="2">
    <location>
        <position position="367"/>
    </location>
</feature>
<dbReference type="Proteomes" id="UP000254051">
    <property type="component" value="Unassembled WGS sequence"/>
</dbReference>
<comment type="similarity">
    <text evidence="2">Belongs to the agmatine deiminase family.</text>
</comment>
<keyword evidence="1 2" id="KW-0378">Hydrolase</keyword>
<dbReference type="RefSeq" id="WP_109713324.1">
    <property type="nucleotide sequence ID" value="NZ_QGDS01000013.1"/>
</dbReference>
<dbReference type="Pfam" id="PF04371">
    <property type="entry name" value="PAD_porph"/>
    <property type="match status" value="1"/>
</dbReference>
<dbReference type="InterPro" id="IPR007466">
    <property type="entry name" value="Peptidyl-Arg-deiminase_porph"/>
</dbReference>
<dbReference type="PANTHER" id="PTHR31377:SF0">
    <property type="entry name" value="AGMATINE DEIMINASE-RELATED"/>
    <property type="match status" value="1"/>
</dbReference>
<dbReference type="AlphaFoldDB" id="A0A315ZTI5"/>
<keyword evidence="4" id="KW-1185">Reference proteome</keyword>
<dbReference type="EMBL" id="UHJJ01000013">
    <property type="protein sequence ID" value="SUQ15464.1"/>
    <property type="molecule type" value="Genomic_DNA"/>
</dbReference>
<dbReference type="NCBIfam" id="NF010070">
    <property type="entry name" value="PRK13551.1"/>
    <property type="match status" value="1"/>
</dbReference>
<evidence type="ECO:0000256" key="1">
    <source>
        <dbReference type="ARBA" id="ARBA00022801"/>
    </source>
</evidence>
<organism evidence="3 4">
    <name type="scientific">Faecalicatena contorta</name>
    <dbReference type="NCBI Taxonomy" id="39482"/>
    <lineage>
        <taxon>Bacteria</taxon>
        <taxon>Bacillati</taxon>
        <taxon>Bacillota</taxon>
        <taxon>Clostridia</taxon>
        <taxon>Lachnospirales</taxon>
        <taxon>Lachnospiraceae</taxon>
        <taxon>Faecalicatena</taxon>
    </lineage>
</organism>
<dbReference type="GO" id="GO:0009446">
    <property type="term" value="P:putrescine biosynthetic process"/>
    <property type="evidence" value="ECO:0007669"/>
    <property type="project" value="InterPro"/>
</dbReference>
<dbReference type="NCBIfam" id="TIGR03380">
    <property type="entry name" value="agmatine_aguA"/>
    <property type="match status" value="1"/>
</dbReference>
<dbReference type="InterPro" id="IPR017754">
    <property type="entry name" value="Agmatine_deiminase"/>
</dbReference>
<evidence type="ECO:0000313" key="3">
    <source>
        <dbReference type="EMBL" id="SUQ15464.1"/>
    </source>
</evidence>
<gene>
    <name evidence="2" type="primary">aguA</name>
    <name evidence="3" type="ORF">SAMN05216529_1139</name>
</gene>
<dbReference type="GO" id="GO:0004668">
    <property type="term" value="F:protein-arginine deiminase activity"/>
    <property type="evidence" value="ECO:0007669"/>
    <property type="project" value="InterPro"/>
</dbReference>
<reference evidence="4" key="1">
    <citation type="submission" date="2017-07" db="EMBL/GenBank/DDBJ databases">
        <authorList>
            <person name="Varghese N."/>
            <person name="Submissions S."/>
        </authorList>
    </citation>
    <scope>NUCLEOTIDE SEQUENCE [LARGE SCALE GENOMIC DNA]</scope>
    <source>
        <strain evidence="4">NLAE-zl-C134</strain>
    </source>
</reference>
<comment type="catalytic activity">
    <reaction evidence="2">
        <text>agmatine + H2O = N-carbamoylputrescine + NH4(+)</text>
        <dbReference type="Rhea" id="RHEA:18037"/>
        <dbReference type="ChEBI" id="CHEBI:15377"/>
        <dbReference type="ChEBI" id="CHEBI:28938"/>
        <dbReference type="ChEBI" id="CHEBI:58145"/>
        <dbReference type="ChEBI" id="CHEBI:58318"/>
        <dbReference type="EC" id="3.5.3.12"/>
    </reaction>
</comment>